<dbReference type="PANTHER" id="PTHR33701">
    <property type="entry name" value="TRANSMEMBRANE PROTEIN"/>
    <property type="match status" value="1"/>
</dbReference>
<dbReference type="Proteomes" id="UP001412067">
    <property type="component" value="Unassembled WGS sequence"/>
</dbReference>
<evidence type="ECO:0000256" key="2">
    <source>
        <dbReference type="SAM" id="MobiDB-lite"/>
    </source>
</evidence>
<feature type="region of interest" description="Disordered" evidence="2">
    <location>
        <begin position="163"/>
        <end position="186"/>
    </location>
</feature>
<evidence type="ECO:0000313" key="4">
    <source>
        <dbReference type="Proteomes" id="UP001412067"/>
    </source>
</evidence>
<evidence type="ECO:0000256" key="1">
    <source>
        <dbReference type="SAM" id="Coils"/>
    </source>
</evidence>
<keyword evidence="4" id="KW-1185">Reference proteome</keyword>
<proteinExistence type="predicted"/>
<name>A0ABR2MCF7_9ASPA</name>
<dbReference type="PANTHER" id="PTHR33701:SF2">
    <property type="entry name" value="TRANSMEMBRANE PROTEIN"/>
    <property type="match status" value="1"/>
</dbReference>
<gene>
    <name evidence="3" type="ORF">KSP40_PGU002395</name>
</gene>
<comment type="caution">
    <text evidence="3">The sequence shown here is derived from an EMBL/GenBank/DDBJ whole genome shotgun (WGS) entry which is preliminary data.</text>
</comment>
<evidence type="ECO:0000313" key="3">
    <source>
        <dbReference type="EMBL" id="KAK8961825.1"/>
    </source>
</evidence>
<sequence>MEREEHDGINKTVECLRGRLQAERMASKTAKAEADHLAEKLAELEKKLKEELERRGRAVKKLKHALKKLELVMIVDIPGQTNLSDSSVSLSSSSKCFQNNRGLDKWKDSKRPVEESLALVPVSIPEEPEAFNPEAKNNVCDVLFSLRHAREQLKNSMGRTVALYSTKEPHGRQRASTVSMEAAPTK</sequence>
<dbReference type="EMBL" id="JBBWWR010000009">
    <property type="protein sequence ID" value="KAK8961825.1"/>
    <property type="molecule type" value="Genomic_DNA"/>
</dbReference>
<feature type="coiled-coil region" evidence="1">
    <location>
        <begin position="27"/>
        <end position="61"/>
    </location>
</feature>
<keyword evidence="1" id="KW-0175">Coiled coil</keyword>
<accession>A0ABR2MCF7</accession>
<organism evidence="3 4">
    <name type="scientific">Platanthera guangdongensis</name>
    <dbReference type="NCBI Taxonomy" id="2320717"/>
    <lineage>
        <taxon>Eukaryota</taxon>
        <taxon>Viridiplantae</taxon>
        <taxon>Streptophyta</taxon>
        <taxon>Embryophyta</taxon>
        <taxon>Tracheophyta</taxon>
        <taxon>Spermatophyta</taxon>
        <taxon>Magnoliopsida</taxon>
        <taxon>Liliopsida</taxon>
        <taxon>Asparagales</taxon>
        <taxon>Orchidaceae</taxon>
        <taxon>Orchidoideae</taxon>
        <taxon>Orchideae</taxon>
        <taxon>Orchidinae</taxon>
        <taxon>Platanthera</taxon>
    </lineage>
</organism>
<protein>
    <submittedName>
        <fullName evidence="3">Uncharacterized protein</fullName>
    </submittedName>
</protein>
<reference evidence="3 4" key="1">
    <citation type="journal article" date="2022" name="Nat. Plants">
        <title>Genomes of leafy and leafless Platanthera orchids illuminate the evolution of mycoheterotrophy.</title>
        <authorList>
            <person name="Li M.H."/>
            <person name="Liu K.W."/>
            <person name="Li Z."/>
            <person name="Lu H.C."/>
            <person name="Ye Q.L."/>
            <person name="Zhang D."/>
            <person name="Wang J.Y."/>
            <person name="Li Y.F."/>
            <person name="Zhong Z.M."/>
            <person name="Liu X."/>
            <person name="Yu X."/>
            <person name="Liu D.K."/>
            <person name="Tu X.D."/>
            <person name="Liu B."/>
            <person name="Hao Y."/>
            <person name="Liao X.Y."/>
            <person name="Jiang Y.T."/>
            <person name="Sun W.H."/>
            <person name="Chen J."/>
            <person name="Chen Y.Q."/>
            <person name="Ai Y."/>
            <person name="Zhai J.W."/>
            <person name="Wu S.S."/>
            <person name="Zhou Z."/>
            <person name="Hsiao Y.Y."/>
            <person name="Wu W.L."/>
            <person name="Chen Y.Y."/>
            <person name="Lin Y.F."/>
            <person name="Hsu J.L."/>
            <person name="Li C.Y."/>
            <person name="Wang Z.W."/>
            <person name="Zhao X."/>
            <person name="Zhong W.Y."/>
            <person name="Ma X.K."/>
            <person name="Ma L."/>
            <person name="Huang J."/>
            <person name="Chen G.Z."/>
            <person name="Huang M.Z."/>
            <person name="Huang L."/>
            <person name="Peng D.H."/>
            <person name="Luo Y.B."/>
            <person name="Zou S.Q."/>
            <person name="Chen S.P."/>
            <person name="Lan S."/>
            <person name="Tsai W.C."/>
            <person name="Van de Peer Y."/>
            <person name="Liu Z.J."/>
        </authorList>
    </citation>
    <scope>NUCLEOTIDE SEQUENCE [LARGE SCALE GENOMIC DNA]</scope>
    <source>
        <strain evidence="3">Lor288</strain>
    </source>
</reference>